<evidence type="ECO:0000313" key="2">
    <source>
        <dbReference type="Proteomes" id="UP000382577"/>
    </source>
</evidence>
<proteinExistence type="predicted"/>
<dbReference type="Proteomes" id="UP000382577">
    <property type="component" value="Unassembled WGS sequence"/>
</dbReference>
<gene>
    <name evidence="1" type="ORF">PFI31113_02593</name>
</gene>
<reference evidence="1 2" key="1">
    <citation type="submission" date="2019-08" db="EMBL/GenBank/DDBJ databases">
        <authorList>
            <person name="Peeters C."/>
        </authorList>
    </citation>
    <scope>NUCLEOTIDE SEQUENCE [LARGE SCALE GENOMIC DNA]</scope>
    <source>
        <strain evidence="1 2">LMG 31113</strain>
    </source>
</reference>
<dbReference type="EMBL" id="CABPRW010000005">
    <property type="protein sequence ID" value="VVE10768.1"/>
    <property type="molecule type" value="Genomic_DNA"/>
</dbReference>
<protein>
    <submittedName>
        <fullName evidence="1">Uncharacterized protein</fullName>
    </submittedName>
</protein>
<organism evidence="1 2">
    <name type="scientific">Pandoraea fibrosis</name>
    <dbReference type="NCBI Taxonomy" id="1891094"/>
    <lineage>
        <taxon>Bacteria</taxon>
        <taxon>Pseudomonadati</taxon>
        <taxon>Pseudomonadota</taxon>
        <taxon>Betaproteobacteria</taxon>
        <taxon>Burkholderiales</taxon>
        <taxon>Burkholderiaceae</taxon>
        <taxon>Pandoraea</taxon>
    </lineage>
</organism>
<name>A0A5E4VEP7_9BURK</name>
<sequence length="41" mass="4618">MFRVTRTKAGVTDFALYDLEGEGPTDRWLAARIQRCAVTTT</sequence>
<dbReference type="AlphaFoldDB" id="A0A5E4VEP7"/>
<accession>A0A5E4VEP7</accession>
<evidence type="ECO:0000313" key="1">
    <source>
        <dbReference type="EMBL" id="VVE10768.1"/>
    </source>
</evidence>